<dbReference type="Proteomes" id="UP000191933">
    <property type="component" value="Unassembled WGS sequence"/>
</dbReference>
<comment type="caution">
    <text evidence="9">The sequence shown here is derived from an EMBL/GenBank/DDBJ whole genome shotgun (WGS) entry which is preliminary data.</text>
</comment>
<dbReference type="Gene3D" id="3.40.50.2300">
    <property type="match status" value="1"/>
</dbReference>
<comment type="similarity">
    <text evidence="2">Belongs to the low molecular weight phosphotyrosine protein phosphatase family.</text>
</comment>
<dbReference type="RefSeq" id="WP_072495150.1">
    <property type="nucleotide sequence ID" value="NZ_LT009718.1"/>
</dbReference>
<feature type="active site" description="Proton donor" evidence="7">
    <location>
        <position position="125"/>
    </location>
</feature>
<name>A0A9W5EXM9_9HYPH</name>
<dbReference type="PANTHER" id="PTHR11717:SF7">
    <property type="entry name" value="LOW MOLECULAR WEIGHT PHOSPHOTYROSINE PROTEIN PHOSPHATASE"/>
    <property type="match status" value="1"/>
</dbReference>
<dbReference type="Pfam" id="PF01451">
    <property type="entry name" value="LMWPc"/>
    <property type="match status" value="1"/>
</dbReference>
<dbReference type="InterPro" id="IPR036196">
    <property type="entry name" value="Ptyr_pPase_sf"/>
</dbReference>
<keyword evidence="10" id="KW-1185">Reference proteome</keyword>
<evidence type="ECO:0000256" key="6">
    <source>
        <dbReference type="ARBA" id="ARBA00022912"/>
    </source>
</evidence>
<dbReference type="PRINTS" id="PR00720">
    <property type="entry name" value="MAMMALPTPASE"/>
</dbReference>
<dbReference type="SUPFAM" id="SSF52788">
    <property type="entry name" value="Phosphotyrosine protein phosphatases I"/>
    <property type="match status" value="1"/>
</dbReference>
<evidence type="ECO:0000313" key="9">
    <source>
        <dbReference type="EMBL" id="CUW84006.1"/>
    </source>
</evidence>
<gene>
    <name evidence="9" type="primary">stp</name>
    <name evidence="9" type="ORF">AGR2A_Cc10131</name>
</gene>
<proteinExistence type="inferred from homology"/>
<reference evidence="9 10" key="1">
    <citation type="submission" date="2016-01" db="EMBL/GenBank/DDBJ databases">
        <authorList>
            <person name="Regsiter A."/>
            <person name="william w."/>
        </authorList>
    </citation>
    <scope>NUCLEOTIDE SEQUENCE [LARGE SCALE GENOMIC DNA]</scope>
    <source>
        <strain evidence="9 10">CFBP 5494</strain>
    </source>
</reference>
<dbReference type="CDD" id="cd16343">
    <property type="entry name" value="LMWPTP"/>
    <property type="match status" value="1"/>
</dbReference>
<evidence type="ECO:0000256" key="3">
    <source>
        <dbReference type="ARBA" id="ARBA00013064"/>
    </source>
</evidence>
<dbReference type="AlphaFoldDB" id="A0A9W5EXM9"/>
<feature type="active site" description="Nucleophile" evidence="7">
    <location>
        <position position="10"/>
    </location>
</feature>
<evidence type="ECO:0000256" key="5">
    <source>
        <dbReference type="ARBA" id="ARBA00022801"/>
    </source>
</evidence>
<evidence type="ECO:0000313" key="10">
    <source>
        <dbReference type="Proteomes" id="UP000191933"/>
    </source>
</evidence>
<dbReference type="InterPro" id="IPR017867">
    <property type="entry name" value="Tyr_phospatase_low_mol_wt"/>
</dbReference>
<dbReference type="EMBL" id="FBVY01000001">
    <property type="protein sequence ID" value="CUW84006.1"/>
    <property type="molecule type" value="Genomic_DNA"/>
</dbReference>
<evidence type="ECO:0000256" key="4">
    <source>
        <dbReference type="ARBA" id="ARBA00022490"/>
    </source>
</evidence>
<comment type="subcellular location">
    <subcellularLocation>
        <location evidence="1">Cytoplasm</location>
    </subcellularLocation>
</comment>
<protein>
    <recommendedName>
        <fullName evidence="3">protein-tyrosine-phosphatase</fullName>
        <ecNumber evidence="3">3.1.3.48</ecNumber>
    </recommendedName>
</protein>
<evidence type="ECO:0000259" key="8">
    <source>
        <dbReference type="SMART" id="SM00226"/>
    </source>
</evidence>
<evidence type="ECO:0000256" key="7">
    <source>
        <dbReference type="PIRSR" id="PIRSR617867-1"/>
    </source>
</evidence>
<organism evidence="9 10">
    <name type="scientific">Agrobacterium genomosp. 2 str. CFBP 5494</name>
    <dbReference type="NCBI Taxonomy" id="1183436"/>
    <lineage>
        <taxon>Bacteria</taxon>
        <taxon>Pseudomonadati</taxon>
        <taxon>Pseudomonadota</taxon>
        <taxon>Alphaproteobacteria</taxon>
        <taxon>Hyphomicrobiales</taxon>
        <taxon>Rhizobiaceae</taxon>
        <taxon>Rhizobium/Agrobacterium group</taxon>
        <taxon>Agrobacterium</taxon>
        <taxon>Agrobacterium tumefaciens complex</taxon>
    </lineage>
</organism>
<keyword evidence="4" id="KW-0963">Cytoplasm</keyword>
<dbReference type="EC" id="3.1.3.48" evidence="3"/>
<dbReference type="PRINTS" id="PR00719">
    <property type="entry name" value="LMWPTPASE"/>
</dbReference>
<dbReference type="InterPro" id="IPR050438">
    <property type="entry name" value="LMW_PTPase"/>
</dbReference>
<dbReference type="InterPro" id="IPR002115">
    <property type="entry name" value="Tyr_Pase_low_mol_wt_mml"/>
</dbReference>
<evidence type="ECO:0000256" key="2">
    <source>
        <dbReference type="ARBA" id="ARBA00011063"/>
    </source>
</evidence>
<dbReference type="GO" id="GO:0003993">
    <property type="term" value="F:acid phosphatase activity"/>
    <property type="evidence" value="ECO:0007669"/>
    <property type="project" value="InterPro"/>
</dbReference>
<feature type="domain" description="Phosphotyrosine protein phosphatase I" evidence="8">
    <location>
        <begin position="4"/>
        <end position="151"/>
    </location>
</feature>
<dbReference type="GO" id="GO:0004726">
    <property type="term" value="F:non-membrane spanning protein tyrosine phosphatase activity"/>
    <property type="evidence" value="ECO:0007669"/>
    <property type="project" value="InterPro"/>
</dbReference>
<keyword evidence="6" id="KW-0904">Protein phosphatase</keyword>
<evidence type="ECO:0000256" key="1">
    <source>
        <dbReference type="ARBA" id="ARBA00004496"/>
    </source>
</evidence>
<dbReference type="InterPro" id="IPR023485">
    <property type="entry name" value="Ptyr_pPase"/>
</dbReference>
<feature type="active site" evidence="7">
    <location>
        <position position="16"/>
    </location>
</feature>
<dbReference type="GO" id="GO:0005737">
    <property type="term" value="C:cytoplasm"/>
    <property type="evidence" value="ECO:0007669"/>
    <property type="project" value="UniProtKB-SubCell"/>
</dbReference>
<accession>A0A9W5EXM9</accession>
<dbReference type="PANTHER" id="PTHR11717">
    <property type="entry name" value="LOW MOLECULAR WEIGHT PROTEIN TYROSINE PHOSPHATASE"/>
    <property type="match status" value="1"/>
</dbReference>
<sequence length="158" mass="17668">MKHTAILFVCMGNICRSPLAEGILRNLADSAALHQLTVDSAGTGGWHRGDAPDPRSIAMARRHGIDISLQRARQVTAADFETFDLVFAMDENNLANLLRLSSERHRHKIHLFMEYAAGHRENVPDPYYGAEDAFFTVYNMLLAGCRSLLEKIELDRAS</sequence>
<dbReference type="SMART" id="SM00226">
    <property type="entry name" value="LMWPc"/>
    <property type="match status" value="1"/>
</dbReference>
<keyword evidence="5 9" id="KW-0378">Hydrolase</keyword>